<evidence type="ECO:0000313" key="2">
    <source>
        <dbReference type="Proteomes" id="UP000027195"/>
    </source>
</evidence>
<dbReference type="AlphaFoldDB" id="A0A067M8Q4"/>
<dbReference type="PANTHER" id="PTHR33129">
    <property type="entry name" value="PROTEIN KINASE DOMAIN-CONTAINING PROTEIN-RELATED"/>
    <property type="match status" value="1"/>
</dbReference>
<dbReference type="PANTHER" id="PTHR33129:SF1">
    <property type="entry name" value="ATP-BINDING PROTEIN"/>
    <property type="match status" value="1"/>
</dbReference>
<accession>A0A067M8Q4</accession>
<protein>
    <submittedName>
        <fullName evidence="1">Uncharacterized protein</fullName>
    </submittedName>
</protein>
<dbReference type="EMBL" id="KL198098">
    <property type="protein sequence ID" value="KDQ07956.1"/>
    <property type="molecule type" value="Genomic_DNA"/>
</dbReference>
<organism evidence="1 2">
    <name type="scientific">Botryobasidium botryosum (strain FD-172 SS1)</name>
    <dbReference type="NCBI Taxonomy" id="930990"/>
    <lineage>
        <taxon>Eukaryota</taxon>
        <taxon>Fungi</taxon>
        <taxon>Dikarya</taxon>
        <taxon>Basidiomycota</taxon>
        <taxon>Agaricomycotina</taxon>
        <taxon>Agaricomycetes</taxon>
        <taxon>Cantharellales</taxon>
        <taxon>Botryobasidiaceae</taxon>
        <taxon>Botryobasidium</taxon>
    </lineage>
</organism>
<reference evidence="2" key="1">
    <citation type="journal article" date="2014" name="Proc. Natl. Acad. Sci. U.S.A.">
        <title>Extensive sampling of basidiomycete genomes demonstrates inadequacy of the white-rot/brown-rot paradigm for wood decay fungi.</title>
        <authorList>
            <person name="Riley R."/>
            <person name="Salamov A.A."/>
            <person name="Brown D.W."/>
            <person name="Nagy L.G."/>
            <person name="Floudas D."/>
            <person name="Held B.W."/>
            <person name="Levasseur A."/>
            <person name="Lombard V."/>
            <person name="Morin E."/>
            <person name="Otillar R."/>
            <person name="Lindquist E.A."/>
            <person name="Sun H."/>
            <person name="LaButti K.M."/>
            <person name="Schmutz J."/>
            <person name="Jabbour D."/>
            <person name="Luo H."/>
            <person name="Baker S.E."/>
            <person name="Pisabarro A.G."/>
            <person name="Walton J.D."/>
            <person name="Blanchette R.A."/>
            <person name="Henrissat B."/>
            <person name="Martin F."/>
            <person name="Cullen D."/>
            <person name="Hibbett D.S."/>
            <person name="Grigoriev I.V."/>
        </authorList>
    </citation>
    <scope>NUCLEOTIDE SEQUENCE [LARGE SCALE GENOMIC DNA]</scope>
    <source>
        <strain evidence="2">FD-172 SS1</strain>
    </source>
</reference>
<sequence>MAAVSTLGLRSGGCQVLVKQPALIPVYNPSPFRRLREAHSRPRNALFPFGGSRILVTNTYRTFLDFLEEQDEIWQNLEATEPFCNVSHATVISGQPGIGKTVFLSYVLVCRLQRQLDTVYCGDPGYAHVFTTDGVKKVYLTPYTCVRELDAEPKCRALVNLGVHLQQLPCQFKPLIRRGRVVMTTSSNSEHTRSWKEHSAQTYWMPAWEWRDLYCGSLLYARKEQLKTVDMEHYELLKDAYTKFSGIP</sequence>
<proteinExistence type="predicted"/>
<dbReference type="InParanoid" id="A0A067M8Q4"/>
<gene>
    <name evidence="1" type="ORF">BOTBODRAFT_48516</name>
</gene>
<dbReference type="OrthoDB" id="2340858at2759"/>
<keyword evidence="2" id="KW-1185">Reference proteome</keyword>
<dbReference type="InterPro" id="IPR052980">
    <property type="entry name" value="Crinkler_effector"/>
</dbReference>
<evidence type="ECO:0000313" key="1">
    <source>
        <dbReference type="EMBL" id="KDQ07956.1"/>
    </source>
</evidence>
<dbReference type="Proteomes" id="UP000027195">
    <property type="component" value="Unassembled WGS sequence"/>
</dbReference>
<dbReference type="HOGENOM" id="CLU_1120015_0_0_1"/>
<name>A0A067M8Q4_BOTB1</name>